<dbReference type="PANTHER" id="PTHR19139:SF199">
    <property type="entry name" value="MIP17260P"/>
    <property type="match status" value="1"/>
</dbReference>
<dbReference type="Proteomes" id="UP000549765">
    <property type="component" value="Unassembled WGS sequence"/>
</dbReference>
<organism evidence="10 11">
    <name type="scientific">Periweissella fabalis</name>
    <dbReference type="NCBI Taxonomy" id="1070421"/>
    <lineage>
        <taxon>Bacteria</taxon>
        <taxon>Bacillati</taxon>
        <taxon>Bacillota</taxon>
        <taxon>Bacilli</taxon>
        <taxon>Lactobacillales</taxon>
        <taxon>Lactobacillaceae</taxon>
        <taxon>Periweissella</taxon>
    </lineage>
</organism>
<evidence type="ECO:0000256" key="6">
    <source>
        <dbReference type="ARBA" id="ARBA00022989"/>
    </source>
</evidence>
<evidence type="ECO:0000313" key="11">
    <source>
        <dbReference type="Proteomes" id="UP000549765"/>
    </source>
</evidence>
<reference evidence="10 11" key="1">
    <citation type="submission" date="2020-04" db="EMBL/GenBank/DDBJ databases">
        <title>MicrobeNet Type strains.</title>
        <authorList>
            <person name="Nicholson A.C."/>
        </authorList>
    </citation>
    <scope>NUCLEOTIDE SEQUENCE [LARGE SCALE GENOMIC DNA]</scope>
    <source>
        <strain evidence="10 11">CCUG 61472</strain>
    </source>
</reference>
<dbReference type="Gene3D" id="1.20.1080.10">
    <property type="entry name" value="Glycerol uptake facilitator protein"/>
    <property type="match status" value="1"/>
</dbReference>
<keyword evidence="7 9" id="KW-0472">Membrane</keyword>
<comment type="similarity">
    <text evidence="2 8">Belongs to the MIP/aquaporin (TC 1.A.8) family.</text>
</comment>
<keyword evidence="4" id="KW-1003">Cell membrane</keyword>
<keyword evidence="6 9" id="KW-1133">Transmembrane helix</keyword>
<evidence type="ECO:0000256" key="3">
    <source>
        <dbReference type="ARBA" id="ARBA00022448"/>
    </source>
</evidence>
<evidence type="ECO:0000256" key="7">
    <source>
        <dbReference type="ARBA" id="ARBA00023136"/>
    </source>
</evidence>
<feature type="transmembrane region" description="Helical" evidence="9">
    <location>
        <begin position="124"/>
        <end position="143"/>
    </location>
</feature>
<evidence type="ECO:0000313" key="10">
    <source>
        <dbReference type="EMBL" id="NKZ24087.1"/>
    </source>
</evidence>
<evidence type="ECO:0000256" key="5">
    <source>
        <dbReference type="ARBA" id="ARBA00022692"/>
    </source>
</evidence>
<dbReference type="PRINTS" id="PR00783">
    <property type="entry name" value="MINTRINSICP"/>
</dbReference>
<keyword evidence="11" id="KW-1185">Reference proteome</keyword>
<dbReference type="InterPro" id="IPR000425">
    <property type="entry name" value="MIP"/>
</dbReference>
<dbReference type="PROSITE" id="PS00221">
    <property type="entry name" value="MIP"/>
    <property type="match status" value="1"/>
</dbReference>
<feature type="transmembrane region" description="Helical" evidence="9">
    <location>
        <begin position="196"/>
        <end position="219"/>
    </location>
</feature>
<dbReference type="InterPro" id="IPR034294">
    <property type="entry name" value="Aquaporin_transptr"/>
</dbReference>
<proteinExistence type="inferred from homology"/>
<feature type="transmembrane region" description="Helical" evidence="9">
    <location>
        <begin position="155"/>
        <end position="176"/>
    </location>
</feature>
<dbReference type="RefSeq" id="WP_168721881.1">
    <property type="nucleotide sequence ID" value="NZ_JAAXPN010000003.1"/>
</dbReference>
<evidence type="ECO:0000256" key="9">
    <source>
        <dbReference type="SAM" id="Phobius"/>
    </source>
</evidence>
<dbReference type="PANTHER" id="PTHR19139">
    <property type="entry name" value="AQUAPORIN TRANSPORTER"/>
    <property type="match status" value="1"/>
</dbReference>
<protein>
    <submittedName>
        <fullName evidence="10">MIP family channel protein</fullName>
    </submittedName>
</protein>
<name>A0A7X6N3I0_9LACO</name>
<feature type="transmembrane region" description="Helical" evidence="9">
    <location>
        <begin position="39"/>
        <end position="60"/>
    </location>
</feature>
<keyword evidence="3 8" id="KW-0813">Transport</keyword>
<comment type="caution">
    <text evidence="10">The sequence shown here is derived from an EMBL/GenBank/DDBJ whole genome shotgun (WGS) entry which is preliminary data.</text>
</comment>
<dbReference type="AlphaFoldDB" id="A0A7X6N3I0"/>
<comment type="subcellular location">
    <subcellularLocation>
        <location evidence="1">Cell membrane</location>
        <topology evidence="1">Multi-pass membrane protein</topology>
    </subcellularLocation>
</comment>
<dbReference type="Pfam" id="PF00230">
    <property type="entry name" value="MIP"/>
    <property type="match status" value="1"/>
</dbReference>
<dbReference type="InterPro" id="IPR022357">
    <property type="entry name" value="MIP_CS"/>
</dbReference>
<evidence type="ECO:0000256" key="1">
    <source>
        <dbReference type="ARBA" id="ARBA00004651"/>
    </source>
</evidence>
<evidence type="ECO:0000256" key="4">
    <source>
        <dbReference type="ARBA" id="ARBA00022475"/>
    </source>
</evidence>
<dbReference type="NCBIfam" id="TIGR00861">
    <property type="entry name" value="MIP"/>
    <property type="match status" value="1"/>
</dbReference>
<keyword evidence="5 8" id="KW-0812">Transmembrane</keyword>
<feature type="transmembrane region" description="Helical" evidence="9">
    <location>
        <begin position="80"/>
        <end position="104"/>
    </location>
</feature>
<evidence type="ECO:0000256" key="2">
    <source>
        <dbReference type="ARBA" id="ARBA00006175"/>
    </source>
</evidence>
<accession>A0A7X6N3I0</accession>
<evidence type="ECO:0000256" key="8">
    <source>
        <dbReference type="RuleBase" id="RU000477"/>
    </source>
</evidence>
<dbReference type="GO" id="GO:0005886">
    <property type="term" value="C:plasma membrane"/>
    <property type="evidence" value="ECO:0007669"/>
    <property type="project" value="UniProtKB-SubCell"/>
</dbReference>
<dbReference type="InterPro" id="IPR023271">
    <property type="entry name" value="Aquaporin-like"/>
</dbReference>
<gene>
    <name evidence="10" type="ORF">HF964_04595</name>
</gene>
<dbReference type="SUPFAM" id="SSF81338">
    <property type="entry name" value="Aquaporin-like"/>
    <property type="match status" value="1"/>
</dbReference>
<dbReference type="GO" id="GO:0015250">
    <property type="term" value="F:water channel activity"/>
    <property type="evidence" value="ECO:0007669"/>
    <property type="project" value="TreeGrafter"/>
</dbReference>
<dbReference type="EMBL" id="JAAXPN010000003">
    <property type="protein sequence ID" value="NKZ24087.1"/>
    <property type="molecule type" value="Genomic_DNA"/>
</dbReference>
<sequence length="221" mass="23234">MRKYFAEFMGTFMLVFIGTSVVTIGNTTATPVGPLGIGMAFGLVITIMAITVGGISGGHFNPAVTLAMVINRRLDMREGLFYVVSQFIGGIVGAGVVSLLVRAMHLPVHLLGQTDFPKITSIDAFFVETLATFIFVFVIVTVTSQRFGNPQLAPFAIGLTLAILIMATLNLTGASLNPARSFGPAILAGGSALSHYWVYFVAPLLGGAIASFVGILMGAEK</sequence>